<dbReference type="EMBL" id="WTXG01000048">
    <property type="protein sequence ID" value="KAI0296487.1"/>
    <property type="molecule type" value="Genomic_DNA"/>
</dbReference>
<organism evidence="1 2">
    <name type="scientific">Multifurca ochricompacta</name>
    <dbReference type="NCBI Taxonomy" id="376703"/>
    <lineage>
        <taxon>Eukaryota</taxon>
        <taxon>Fungi</taxon>
        <taxon>Dikarya</taxon>
        <taxon>Basidiomycota</taxon>
        <taxon>Agaricomycotina</taxon>
        <taxon>Agaricomycetes</taxon>
        <taxon>Russulales</taxon>
        <taxon>Russulaceae</taxon>
        <taxon>Multifurca</taxon>
    </lineage>
</organism>
<evidence type="ECO:0000313" key="2">
    <source>
        <dbReference type="Proteomes" id="UP001203297"/>
    </source>
</evidence>
<sequence length="177" mass="20717">MPNSDASKWGFLWTLHLYLSQSGSPVFRYALSQEKSRNCTIAIAIIPSTHKHLFSFFSPSSTVLENKKNVRPVCCGQREPTTTKKEQWERNTKFLASVSSSRDKIHNLSHTHTQIADRYDTWPGFHFSYLWGFSQVTKFHRLLCKEGEFPESPKYPRVVLFSTRIRRATRRRLNFKC</sequence>
<name>A0AAD4LZJ5_9AGAM</name>
<dbReference type="AlphaFoldDB" id="A0AAD4LZJ5"/>
<reference evidence="1" key="1">
    <citation type="journal article" date="2022" name="New Phytol.">
        <title>Evolutionary transition to the ectomycorrhizal habit in the genomes of a hyperdiverse lineage of mushroom-forming fungi.</title>
        <authorList>
            <person name="Looney B."/>
            <person name="Miyauchi S."/>
            <person name="Morin E."/>
            <person name="Drula E."/>
            <person name="Courty P.E."/>
            <person name="Kohler A."/>
            <person name="Kuo A."/>
            <person name="LaButti K."/>
            <person name="Pangilinan J."/>
            <person name="Lipzen A."/>
            <person name="Riley R."/>
            <person name="Andreopoulos W."/>
            <person name="He G."/>
            <person name="Johnson J."/>
            <person name="Nolan M."/>
            <person name="Tritt A."/>
            <person name="Barry K.W."/>
            <person name="Grigoriev I.V."/>
            <person name="Nagy L.G."/>
            <person name="Hibbett D."/>
            <person name="Henrissat B."/>
            <person name="Matheny P.B."/>
            <person name="Labbe J."/>
            <person name="Martin F.M."/>
        </authorList>
    </citation>
    <scope>NUCLEOTIDE SEQUENCE</scope>
    <source>
        <strain evidence="1">BPL690</strain>
    </source>
</reference>
<evidence type="ECO:0000313" key="1">
    <source>
        <dbReference type="EMBL" id="KAI0296487.1"/>
    </source>
</evidence>
<comment type="caution">
    <text evidence="1">The sequence shown here is derived from an EMBL/GenBank/DDBJ whole genome shotgun (WGS) entry which is preliminary data.</text>
</comment>
<dbReference type="Proteomes" id="UP001203297">
    <property type="component" value="Unassembled WGS sequence"/>
</dbReference>
<keyword evidence="2" id="KW-1185">Reference proteome</keyword>
<protein>
    <submittedName>
        <fullName evidence="1">Uncharacterized protein</fullName>
    </submittedName>
</protein>
<proteinExistence type="predicted"/>
<gene>
    <name evidence="1" type="ORF">B0F90DRAFT_1031125</name>
</gene>
<accession>A0AAD4LZJ5</accession>